<feature type="region of interest" description="Disordered" evidence="1">
    <location>
        <begin position="430"/>
        <end position="477"/>
    </location>
</feature>
<dbReference type="PANTHER" id="PTHR35895:SF1">
    <property type="entry name" value="LIPID-BINDING SERUM GLYCOPROTEIN C-TERMINAL DOMAIN-CONTAINING PROTEIN"/>
    <property type="match status" value="1"/>
</dbReference>
<dbReference type="PANTHER" id="PTHR35895">
    <property type="entry name" value="CHROMOSOME 16, WHOLE GENOME SHOTGUN SEQUENCE"/>
    <property type="match status" value="1"/>
</dbReference>
<dbReference type="InterPro" id="IPR046368">
    <property type="entry name" value="Tag1"/>
</dbReference>
<feature type="compositionally biased region" description="Low complexity" evidence="1">
    <location>
        <begin position="319"/>
        <end position="335"/>
    </location>
</feature>
<evidence type="ECO:0000313" key="2">
    <source>
        <dbReference type="EMBL" id="CEH14637.1"/>
    </source>
</evidence>
<sequence>MVSSSAAAQDPQLAGIPDPEPDLDGDEDGDELGDASGQNAKATKAKGLSRVPAVRALVGKLVHNAKLEISSLHVHSLTKTGFSAKGKARLSAIGTGPLPLVKVKVRLPEATSKLYWVENDASGTIGKRASKDKSGSANAGGAGHIYIANAHIQPFRIKPSAAPGTATADLDLTVSFQPGEEEREGAGLAKVIKHILISPMDAKIRLVMHANGAEVKAYGMRFSGLDVEKEVIVGGLGALGGLLRYGAPILENGRASGDIKPVPSTLGVPNGRSESASSSDQHTGSGDPVGEGAKAKKRFTWRSSLSKKSSPGLNSPFDSPSRSSSATTAPTRGSSFRSSSKPQAARTTSSASSLGSPALEISDFQIVGGHEQRGIENEAVHACAVAGSTGASDTPWLAQALAGARIDAIVPPLGEKARLLDGAELRVEGAGSSASSVRQRTASHVSNLDSPNLGLKAPPSPHSPYFESSQDSAFGGQSALGRRKSAASLAGGSSVARATLRNGFGVEIAVSSLSVLAVPAAAGGAGLEALQLGEIKTSKKWEGLVLPPGGSPVNASLPFQINRDPHSLPIALSHTTSAALLPDVGAPFVKTLVDRAEVKLNGIDVHDMDEDGIMLSTGLRLTNFGPLAASIVFNGPAELFTVAGEQNGASGGLKPGQSKNRVARLHILDRVDVNPKLLQSVKTNARISHPGGAGGTEAFASFVRAFLLESSTEFELVAKVLVTAGGIDFQATLQKRIVLQGLGGFQGLRVENFSVLGEAFAPAVGGSLTHAAAPTENTRTGRGALQVCASVVLPNPSDISLTLSRLELALTYQGAGIGQLAIEDIIMEAYAETQLEARGLVYIESANYEESLQKLGEMINALLLGKEVKLGIQGERAWVQPSKQSGSSGSIVSLAAPAARPRAGTTSEPSRIPWLDAALRGFKAEASVQQPPLKIVDQVSVGHIDASFPQGGSPVISTTNIAVKYSVPGYPIGVKVLSASADVELVFNGVVVGRAKTADGTISEAKESNSDEGASGSFKLTLESFELHTKDEATMSELVFHMFEAGPEGTKRISLRGCASIRAYTCIGELPLTVELGQEHLISIAGFNGLQSSPVQYSGFEIKDACAEYLEVRFNLFLNNPSQVHLRLPDSGLSMGVYFRDTYVGRALVSETSFDLPTGPVAVQNVEFRYAPSEEGPVRAIPSNILSGKQSVLQVKGDRQSVQIPVLVPAIERIRLEFALKPVLNELLESISVHITPTVLTHSTIETAYIIKNPLGVSIDLLSLSFAAHFKSKPFGSASRDMSKAPLRIAPGISRNPGKQQGKIDCRLAQSLDKIVKTFLQERGTLVLDVEVEARVSLNGFVIPTFEYSQRLPLHVDGLGGVSRILGMIG</sequence>
<dbReference type="OrthoDB" id="10039566at2759"/>
<feature type="compositionally biased region" description="Acidic residues" evidence="1">
    <location>
        <begin position="19"/>
        <end position="33"/>
    </location>
</feature>
<protein>
    <submittedName>
        <fullName evidence="2">Uncharacterized protein</fullName>
    </submittedName>
</protein>
<feature type="region of interest" description="Disordered" evidence="1">
    <location>
        <begin position="1"/>
        <end position="46"/>
    </location>
</feature>
<evidence type="ECO:0000313" key="3">
    <source>
        <dbReference type="Proteomes" id="UP000054845"/>
    </source>
</evidence>
<feature type="region of interest" description="Disordered" evidence="1">
    <location>
        <begin position="253"/>
        <end position="355"/>
    </location>
</feature>
<reference evidence="2 3" key="1">
    <citation type="submission" date="2014-09" db="EMBL/GenBank/DDBJ databases">
        <authorList>
            <person name="Magalhaes I.L.F."/>
            <person name="Oliveira U."/>
            <person name="Santos F.R."/>
            <person name="Vidigal T.H.D.A."/>
            <person name="Brescovit A.D."/>
            <person name="Santos A.J."/>
        </authorList>
    </citation>
    <scope>NUCLEOTIDE SEQUENCE [LARGE SCALE GENOMIC DNA]</scope>
</reference>
<dbReference type="InterPro" id="IPR022185">
    <property type="entry name" value="DUF3712"/>
</dbReference>
<accession>A0A0P1BGI1</accession>
<feature type="compositionally biased region" description="Polar residues" evidence="1">
    <location>
        <begin position="432"/>
        <end position="450"/>
    </location>
</feature>
<feature type="compositionally biased region" description="Polar residues" evidence="1">
    <location>
        <begin position="336"/>
        <end position="355"/>
    </location>
</feature>
<dbReference type="Proteomes" id="UP000054845">
    <property type="component" value="Unassembled WGS sequence"/>
</dbReference>
<feature type="compositionally biased region" description="Polar residues" evidence="1">
    <location>
        <begin position="272"/>
        <end position="284"/>
    </location>
</feature>
<evidence type="ECO:0000256" key="1">
    <source>
        <dbReference type="SAM" id="MobiDB-lite"/>
    </source>
</evidence>
<dbReference type="Pfam" id="PF12505">
    <property type="entry name" value="DUF3712"/>
    <property type="match status" value="1"/>
</dbReference>
<keyword evidence="3" id="KW-1185">Reference proteome</keyword>
<proteinExistence type="predicted"/>
<dbReference type="EMBL" id="CCYA01000247">
    <property type="protein sequence ID" value="CEH14637.1"/>
    <property type="molecule type" value="Genomic_DNA"/>
</dbReference>
<name>A0A0P1BGI1_9BASI</name>
<feature type="compositionally biased region" description="Polar residues" evidence="1">
    <location>
        <begin position="301"/>
        <end position="318"/>
    </location>
</feature>
<organism evidence="2 3">
    <name type="scientific">Ceraceosorus bombacis</name>
    <dbReference type="NCBI Taxonomy" id="401625"/>
    <lineage>
        <taxon>Eukaryota</taxon>
        <taxon>Fungi</taxon>
        <taxon>Dikarya</taxon>
        <taxon>Basidiomycota</taxon>
        <taxon>Ustilaginomycotina</taxon>
        <taxon>Exobasidiomycetes</taxon>
        <taxon>Ceraceosorales</taxon>
        <taxon>Ceraceosoraceae</taxon>
        <taxon>Ceraceosorus</taxon>
    </lineage>
</organism>
<dbReference type="GO" id="GO:0000329">
    <property type="term" value="C:fungal-type vacuole membrane"/>
    <property type="evidence" value="ECO:0007669"/>
    <property type="project" value="InterPro"/>
</dbReference>